<keyword evidence="11" id="KW-0479">Metal-binding</keyword>
<dbReference type="FunFam" id="1.20.120.1760:FF:000042">
    <property type="entry name" value="Bifunctional IPC transferase and DIPP synthase"/>
    <property type="match status" value="1"/>
</dbReference>
<dbReference type="RefSeq" id="WP_013904783.1">
    <property type="nucleotide sequence ID" value="NC_015680.1"/>
</dbReference>
<evidence type="ECO:0000256" key="8">
    <source>
        <dbReference type="ARBA" id="ARBA00018322"/>
    </source>
</evidence>
<dbReference type="PANTHER" id="PTHR19136">
    <property type="entry name" value="MOLYBDENUM COFACTOR GUANYLYLTRANSFERASE"/>
    <property type="match status" value="1"/>
</dbReference>
<dbReference type="InterPro" id="IPR025877">
    <property type="entry name" value="MobA-like_NTP_Trfase"/>
</dbReference>
<keyword evidence="12" id="KW-0460">Magnesium</keyword>
<comment type="function">
    <text evidence="17">Involved in biosynthesis of di-myo-inositol phosphate (DIP), a widespread organic solute in microorganisms adapted to hot environments. Catalyzes the condensation of CTP and L-myo-inositol-1-phosphate into CDP-L-myo-inositol, as well as the biosynthesis of di-myo-inositol-1,3'-phosphate-1'-phosphate (DIPP) from CDP-L-myo-inositol and L-myo-inositol-1-phosphate.</text>
</comment>
<sequence length="426" mass="48061">MKAVILAAGLGTRMGEKPKGLLKVAGREIIYRTMRILEELGVEEFVIVTNPRYEPFYRAFVERNGFRAEIVINEHPERGNGYSLHLARGSVDGRFVLLMSDHVYERAFLERAIRGEGLIADRVGRFVDIDEATKVKVEGGRVKEIGKDLKEWDALDTGFFVLDASIFTVTEELAKEKDVVELKDVVKRAELPVTYVDGLFWMDVDTPQDVGRARKLLVMASIKGTGDGFISRHLNRKISTRISALLVDRVTPNQMTVVTFFLGLFAALLNFVSMPLAGIMYQIASILDGVDGEIARAAMKGSQFGGYLDSILDRYVDFAFLLTLAYVTLTEPFWWAIAALAMFSSAMVSYSTERYKGAYFSDAYKDIKRLRRLPGKRDERIFVTMLFLLFGLVKPLFALLAVWSTLRVAMTVYLVWREKGCSERST</sequence>
<protein>
    <recommendedName>
        <fullName evidence="8">Bifunctional IPC transferase and DIPP synthase</fullName>
        <ecNumber evidence="6">2.7.7.74</ecNumber>
        <ecNumber evidence="7">2.7.8.34</ecNumber>
    </recommendedName>
</protein>
<comment type="similarity">
    <text evidence="4">In the C-terminal section; belongs to the CDP-alcohol phosphatidyltransferase class-I family.</text>
</comment>
<evidence type="ECO:0000256" key="3">
    <source>
        <dbReference type="ARBA" id="ARBA00004141"/>
    </source>
</evidence>
<dbReference type="KEGG" id="pya:PYCH_00120"/>
<keyword evidence="10 19" id="KW-0812">Transmembrane</keyword>
<evidence type="ECO:0000256" key="18">
    <source>
        <dbReference type="RuleBase" id="RU003750"/>
    </source>
</evidence>
<comment type="catalytic activity">
    <reaction evidence="16">
        <text>CDP-1L-myo-inositol + 1D-myo-inositol 3-phosphate = bis(1L-myo-inositol) 3,1'-phosphate 1-phosphate + CMP + H(+)</text>
        <dbReference type="Rhea" id="RHEA:31327"/>
        <dbReference type="ChEBI" id="CHEBI:15378"/>
        <dbReference type="ChEBI" id="CHEBI:58401"/>
        <dbReference type="ChEBI" id="CHEBI:60377"/>
        <dbReference type="ChEBI" id="CHEBI:62573"/>
        <dbReference type="ChEBI" id="CHEBI:62576"/>
        <dbReference type="EC" id="2.7.8.34"/>
    </reaction>
</comment>
<dbReference type="NCBIfam" id="NF041135">
    <property type="entry name" value="IPPtranDIPPsyn_Thcocales"/>
    <property type="match status" value="1"/>
</dbReference>
<dbReference type="GO" id="GO:0016780">
    <property type="term" value="F:phosphotransferase activity, for other substituted phosphate groups"/>
    <property type="evidence" value="ECO:0007669"/>
    <property type="project" value="InterPro"/>
</dbReference>
<dbReference type="GO" id="GO:0016779">
    <property type="term" value="F:nucleotidyltransferase activity"/>
    <property type="evidence" value="ECO:0007669"/>
    <property type="project" value="UniProtKB-ARBA"/>
</dbReference>
<evidence type="ECO:0000256" key="19">
    <source>
        <dbReference type="SAM" id="Phobius"/>
    </source>
</evidence>
<dbReference type="Gene3D" id="1.20.120.1760">
    <property type="match status" value="1"/>
</dbReference>
<dbReference type="GO" id="GO:0046872">
    <property type="term" value="F:metal ion binding"/>
    <property type="evidence" value="ECO:0007669"/>
    <property type="project" value="UniProtKB-KW"/>
</dbReference>
<keyword evidence="15" id="KW-0511">Multifunctional enzyme</keyword>
<evidence type="ECO:0000256" key="2">
    <source>
        <dbReference type="ARBA" id="ARBA00001946"/>
    </source>
</evidence>
<dbReference type="Pfam" id="PF01066">
    <property type="entry name" value="CDP-OH_P_transf"/>
    <property type="match status" value="1"/>
</dbReference>
<dbReference type="Proteomes" id="UP000008386">
    <property type="component" value="Chromosome"/>
</dbReference>
<reference evidence="21 22" key="1">
    <citation type="journal article" date="2011" name="J. Bacteriol.">
        <title>Complete genome sequence of the obligate piezophilic hyperthermophilic archaeon Pyrococcus yayanosii CH1.</title>
        <authorList>
            <person name="Jun X."/>
            <person name="Lupeng L."/>
            <person name="Minjuan X."/>
            <person name="Oger P."/>
            <person name="Fengping W."/>
            <person name="Jebbar M."/>
            <person name="Xiang X."/>
        </authorList>
    </citation>
    <scope>NUCLEOTIDE SEQUENCE [LARGE SCALE GENOMIC DNA]</scope>
    <source>
        <strain evidence="22">CH1 / JCM 16557</strain>
    </source>
</reference>
<dbReference type="PROSITE" id="PS00379">
    <property type="entry name" value="CDP_ALCOHOL_P_TRANSF"/>
    <property type="match status" value="1"/>
</dbReference>
<comment type="subcellular location">
    <subcellularLocation>
        <location evidence="3">Membrane</location>
        <topology evidence="3">Multi-pass membrane protein</topology>
    </subcellularLocation>
</comment>
<dbReference type="AlphaFoldDB" id="F8AF51"/>
<evidence type="ECO:0000256" key="15">
    <source>
        <dbReference type="ARBA" id="ARBA00023268"/>
    </source>
</evidence>
<dbReference type="eggNOG" id="arCOG00673">
    <property type="taxonomic scope" value="Archaea"/>
</dbReference>
<dbReference type="InterPro" id="IPR029044">
    <property type="entry name" value="Nucleotide-diphossugar_trans"/>
</dbReference>
<comment type="catalytic activity">
    <reaction evidence="1">
        <text>1D-myo-inositol 3-phosphate + CTP + H(+) = CDP-1L-myo-inositol + diphosphate</text>
        <dbReference type="Rhea" id="RHEA:30647"/>
        <dbReference type="ChEBI" id="CHEBI:15378"/>
        <dbReference type="ChEBI" id="CHEBI:33019"/>
        <dbReference type="ChEBI" id="CHEBI:37563"/>
        <dbReference type="ChEBI" id="CHEBI:58401"/>
        <dbReference type="ChEBI" id="CHEBI:62573"/>
        <dbReference type="EC" id="2.7.7.74"/>
    </reaction>
</comment>
<evidence type="ECO:0000256" key="13">
    <source>
        <dbReference type="ARBA" id="ARBA00022989"/>
    </source>
</evidence>
<feature type="domain" description="MobA-like NTP transferase" evidence="20">
    <location>
        <begin position="3"/>
        <end position="111"/>
    </location>
</feature>
<evidence type="ECO:0000256" key="10">
    <source>
        <dbReference type="ARBA" id="ARBA00022692"/>
    </source>
</evidence>
<dbReference type="STRING" id="529709.PYCH_00120"/>
<feature type="transmembrane region" description="Helical" evidence="19">
    <location>
        <begin position="260"/>
        <end position="283"/>
    </location>
</feature>
<dbReference type="Pfam" id="PF12804">
    <property type="entry name" value="NTP_transf_3"/>
    <property type="match status" value="1"/>
</dbReference>
<evidence type="ECO:0000256" key="12">
    <source>
        <dbReference type="ARBA" id="ARBA00022842"/>
    </source>
</evidence>
<keyword evidence="13 19" id="KW-1133">Transmembrane helix</keyword>
<dbReference type="PANTHER" id="PTHR19136:SF84">
    <property type="entry name" value="BIFUNCTIONAL IPC TRANSFERASE AND DIPP SYNTHASE"/>
    <property type="match status" value="1"/>
</dbReference>
<comment type="similarity">
    <text evidence="18">Belongs to the CDP-alcohol phosphatidyltransferase class-I family.</text>
</comment>
<accession>F8AF51</accession>
<keyword evidence="14 19" id="KW-0472">Membrane</keyword>
<keyword evidence="9 18" id="KW-0808">Transferase</keyword>
<dbReference type="InterPro" id="IPR053433">
    <property type="entry name" value="IPC_transferase/DIPP_synth"/>
</dbReference>
<dbReference type="SUPFAM" id="SSF53448">
    <property type="entry name" value="Nucleotide-diphospho-sugar transferases"/>
    <property type="match status" value="1"/>
</dbReference>
<evidence type="ECO:0000256" key="9">
    <source>
        <dbReference type="ARBA" id="ARBA00022679"/>
    </source>
</evidence>
<evidence type="ECO:0000256" key="16">
    <source>
        <dbReference type="ARBA" id="ARBA00049235"/>
    </source>
</evidence>
<comment type="cofactor">
    <cofactor evidence="2">
        <name>Mg(2+)</name>
        <dbReference type="ChEBI" id="CHEBI:18420"/>
    </cofactor>
</comment>
<evidence type="ECO:0000256" key="1">
    <source>
        <dbReference type="ARBA" id="ARBA00000729"/>
    </source>
</evidence>
<dbReference type="GeneID" id="10836595"/>
<evidence type="ECO:0000313" key="22">
    <source>
        <dbReference type="Proteomes" id="UP000008386"/>
    </source>
</evidence>
<dbReference type="EC" id="2.7.7.74" evidence="6"/>
<dbReference type="OrthoDB" id="15372at2157"/>
<organism evidence="21 22">
    <name type="scientific">Pyrococcus yayanosii (strain CH1 / JCM 16557)</name>
    <dbReference type="NCBI Taxonomy" id="529709"/>
    <lineage>
        <taxon>Archaea</taxon>
        <taxon>Methanobacteriati</taxon>
        <taxon>Methanobacteriota</taxon>
        <taxon>Thermococci</taxon>
        <taxon>Thermococcales</taxon>
        <taxon>Thermococcaceae</taxon>
        <taxon>Pyrococcus</taxon>
    </lineage>
</organism>
<dbReference type="HOGENOM" id="CLU_643435_0_0_2"/>
<evidence type="ECO:0000256" key="5">
    <source>
        <dbReference type="ARBA" id="ARBA00007897"/>
    </source>
</evidence>
<dbReference type="InterPro" id="IPR048254">
    <property type="entry name" value="CDP_ALCOHOL_P_TRANSF_CS"/>
</dbReference>
<evidence type="ECO:0000259" key="20">
    <source>
        <dbReference type="Pfam" id="PF12804"/>
    </source>
</evidence>
<dbReference type="GO" id="GO:0016020">
    <property type="term" value="C:membrane"/>
    <property type="evidence" value="ECO:0007669"/>
    <property type="project" value="UniProtKB-SubCell"/>
</dbReference>
<dbReference type="InterPro" id="IPR043130">
    <property type="entry name" value="CDP-OH_PTrfase_TM_dom"/>
</dbReference>
<dbReference type="EC" id="2.7.8.34" evidence="7"/>
<proteinExistence type="inferred from homology"/>
<dbReference type="FunFam" id="3.90.550.10:FF:000282">
    <property type="entry name" value="Bifunctional IPC transferase and DIPP synthase"/>
    <property type="match status" value="1"/>
</dbReference>
<evidence type="ECO:0000256" key="11">
    <source>
        <dbReference type="ARBA" id="ARBA00022723"/>
    </source>
</evidence>
<evidence type="ECO:0000256" key="17">
    <source>
        <dbReference type="ARBA" id="ARBA00054100"/>
    </source>
</evidence>
<name>F8AF51_PYRYC</name>
<feature type="transmembrane region" description="Helical" evidence="19">
    <location>
        <begin position="381"/>
        <end position="403"/>
    </location>
</feature>
<evidence type="ECO:0000256" key="7">
    <source>
        <dbReference type="ARBA" id="ARBA00013268"/>
    </source>
</evidence>
<gene>
    <name evidence="21" type="ordered locus">PYCH_00120</name>
</gene>
<keyword evidence="22" id="KW-1185">Reference proteome</keyword>
<evidence type="ECO:0000256" key="4">
    <source>
        <dbReference type="ARBA" id="ARBA00006982"/>
    </source>
</evidence>
<dbReference type="GO" id="GO:0008654">
    <property type="term" value="P:phospholipid biosynthetic process"/>
    <property type="evidence" value="ECO:0007669"/>
    <property type="project" value="InterPro"/>
</dbReference>
<comment type="similarity">
    <text evidence="5">In the N-terminal section; belongs to the MobA family.</text>
</comment>
<evidence type="ECO:0000313" key="21">
    <source>
        <dbReference type="EMBL" id="AEH23725.1"/>
    </source>
</evidence>
<dbReference type="Gene3D" id="3.90.550.10">
    <property type="entry name" value="Spore Coat Polysaccharide Biosynthesis Protein SpsA, Chain A"/>
    <property type="match status" value="1"/>
</dbReference>
<dbReference type="EMBL" id="CP002779">
    <property type="protein sequence ID" value="AEH23725.1"/>
    <property type="molecule type" value="Genomic_DNA"/>
</dbReference>
<evidence type="ECO:0000256" key="14">
    <source>
        <dbReference type="ARBA" id="ARBA00023136"/>
    </source>
</evidence>
<dbReference type="InterPro" id="IPR000462">
    <property type="entry name" value="CDP-OH_P_trans"/>
</dbReference>
<evidence type="ECO:0000256" key="6">
    <source>
        <dbReference type="ARBA" id="ARBA00012504"/>
    </source>
</evidence>